<protein>
    <recommendedName>
        <fullName evidence="7 12">Adenine phosphoribosyltransferase</fullName>
        <shortName evidence="12">APRT</shortName>
        <ecNumber evidence="7 12">2.4.2.7</ecNumber>
    </recommendedName>
</protein>
<keyword evidence="9 12" id="KW-0328">Glycosyltransferase</keyword>
<dbReference type="EMBL" id="QNRX01000003">
    <property type="protein sequence ID" value="RBP68342.1"/>
    <property type="molecule type" value="Genomic_DNA"/>
</dbReference>
<evidence type="ECO:0000256" key="6">
    <source>
        <dbReference type="ARBA" id="ARBA00011738"/>
    </source>
</evidence>
<dbReference type="NCBIfam" id="TIGR01090">
    <property type="entry name" value="apt"/>
    <property type="match status" value="1"/>
</dbReference>
<evidence type="ECO:0000256" key="11">
    <source>
        <dbReference type="ARBA" id="ARBA00022726"/>
    </source>
</evidence>
<evidence type="ECO:0000256" key="7">
    <source>
        <dbReference type="ARBA" id="ARBA00011893"/>
    </source>
</evidence>
<dbReference type="InterPro" id="IPR005764">
    <property type="entry name" value="Ade_phspho_trans"/>
</dbReference>
<dbReference type="AlphaFoldDB" id="A0A366IF46"/>
<dbReference type="GO" id="GO:0044209">
    <property type="term" value="P:AMP salvage"/>
    <property type="evidence" value="ECO:0007669"/>
    <property type="project" value="UniProtKB-UniRule"/>
</dbReference>
<reference evidence="14 15" key="1">
    <citation type="submission" date="2018-06" db="EMBL/GenBank/DDBJ databases">
        <title>Genomic Encyclopedia of Type Strains, Phase IV (KMG-IV): sequencing the most valuable type-strain genomes for metagenomic binning, comparative biology and taxonomic classification.</title>
        <authorList>
            <person name="Goeker M."/>
        </authorList>
    </citation>
    <scope>NUCLEOTIDE SEQUENCE [LARGE SCALE GENOMIC DNA]</scope>
    <source>
        <strain evidence="14 15">DSM 22112</strain>
    </source>
</reference>
<comment type="function">
    <text evidence="2 12">Catalyzes a salvage reaction resulting in the formation of AMP, that is energically less costly than de novo synthesis.</text>
</comment>
<evidence type="ECO:0000256" key="9">
    <source>
        <dbReference type="ARBA" id="ARBA00022676"/>
    </source>
</evidence>
<dbReference type="Proteomes" id="UP000253490">
    <property type="component" value="Unassembled WGS sequence"/>
</dbReference>
<dbReference type="NCBIfam" id="NF002634">
    <property type="entry name" value="PRK02304.1-3"/>
    <property type="match status" value="1"/>
</dbReference>
<keyword evidence="8 12" id="KW-0963">Cytoplasm</keyword>
<accession>A0A366IF46</accession>
<evidence type="ECO:0000256" key="3">
    <source>
        <dbReference type="ARBA" id="ARBA00004496"/>
    </source>
</evidence>
<dbReference type="EC" id="2.4.2.7" evidence="7 12"/>
<dbReference type="RefSeq" id="WP_113919771.1">
    <property type="nucleotide sequence ID" value="NZ_QNRX01000003.1"/>
</dbReference>
<comment type="catalytic activity">
    <reaction evidence="1 12">
        <text>AMP + diphosphate = 5-phospho-alpha-D-ribose 1-diphosphate + adenine</text>
        <dbReference type="Rhea" id="RHEA:16609"/>
        <dbReference type="ChEBI" id="CHEBI:16708"/>
        <dbReference type="ChEBI" id="CHEBI:33019"/>
        <dbReference type="ChEBI" id="CHEBI:58017"/>
        <dbReference type="ChEBI" id="CHEBI:456215"/>
        <dbReference type="EC" id="2.4.2.7"/>
    </reaction>
</comment>
<dbReference type="SUPFAM" id="SSF53271">
    <property type="entry name" value="PRTase-like"/>
    <property type="match status" value="1"/>
</dbReference>
<dbReference type="OrthoDB" id="9803963at2"/>
<evidence type="ECO:0000256" key="2">
    <source>
        <dbReference type="ARBA" id="ARBA00003968"/>
    </source>
</evidence>
<dbReference type="PANTHER" id="PTHR11776">
    <property type="entry name" value="ADENINE PHOSPHORIBOSYLTRANSFERASE"/>
    <property type="match status" value="1"/>
</dbReference>
<dbReference type="InterPro" id="IPR000836">
    <property type="entry name" value="PRTase_dom"/>
</dbReference>
<comment type="subcellular location">
    <subcellularLocation>
        <location evidence="3 12">Cytoplasm</location>
    </subcellularLocation>
</comment>
<evidence type="ECO:0000256" key="10">
    <source>
        <dbReference type="ARBA" id="ARBA00022679"/>
    </source>
</evidence>
<keyword evidence="15" id="KW-1185">Reference proteome</keyword>
<gene>
    <name evidence="12" type="primary">apt</name>
    <name evidence="14" type="ORF">DES36_103104</name>
</gene>
<dbReference type="InterPro" id="IPR029057">
    <property type="entry name" value="PRTase-like"/>
</dbReference>
<dbReference type="NCBIfam" id="NF002636">
    <property type="entry name" value="PRK02304.1-5"/>
    <property type="match status" value="1"/>
</dbReference>
<comment type="caution">
    <text evidence="14">The sequence shown here is derived from an EMBL/GenBank/DDBJ whole genome shotgun (WGS) entry which is preliminary data.</text>
</comment>
<evidence type="ECO:0000256" key="4">
    <source>
        <dbReference type="ARBA" id="ARBA00004659"/>
    </source>
</evidence>
<evidence type="ECO:0000256" key="1">
    <source>
        <dbReference type="ARBA" id="ARBA00000868"/>
    </source>
</evidence>
<dbReference type="GO" id="GO:0006168">
    <property type="term" value="P:adenine salvage"/>
    <property type="evidence" value="ECO:0007669"/>
    <property type="project" value="InterPro"/>
</dbReference>
<dbReference type="CDD" id="cd06223">
    <property type="entry name" value="PRTases_typeI"/>
    <property type="match status" value="1"/>
</dbReference>
<dbReference type="GO" id="GO:0006166">
    <property type="term" value="P:purine ribonucleoside salvage"/>
    <property type="evidence" value="ECO:0007669"/>
    <property type="project" value="UniProtKB-UniRule"/>
</dbReference>
<sequence length="172" mass="18896">MDLKSFISIVPDFPEEGISFKDITTLLQNGDALKYAVDQFAHMAKDLQIDIILGPEARGFIFGTAVAYALGAGFVPLRKAGKLPRETISESYSLEYGKDSLEIHHDAIQKGQRVLIVDDLLATGGTLSTSIKLVEKLQGTVEGVFTLIELMNLNGRENLKGYNVQSLITYPY</sequence>
<dbReference type="GO" id="GO:0005737">
    <property type="term" value="C:cytoplasm"/>
    <property type="evidence" value="ECO:0007669"/>
    <property type="project" value="UniProtKB-SubCell"/>
</dbReference>
<dbReference type="NCBIfam" id="NF002633">
    <property type="entry name" value="PRK02304.1-2"/>
    <property type="match status" value="1"/>
</dbReference>
<evidence type="ECO:0000313" key="15">
    <source>
        <dbReference type="Proteomes" id="UP000253490"/>
    </source>
</evidence>
<dbReference type="PANTHER" id="PTHR11776:SF7">
    <property type="entry name" value="PHOSPHORIBOSYLTRANSFERASE DOMAIN-CONTAINING PROTEIN"/>
    <property type="match status" value="1"/>
</dbReference>
<evidence type="ECO:0000256" key="12">
    <source>
        <dbReference type="HAMAP-Rule" id="MF_00004"/>
    </source>
</evidence>
<evidence type="ECO:0000256" key="5">
    <source>
        <dbReference type="ARBA" id="ARBA00008391"/>
    </source>
</evidence>
<feature type="domain" description="Phosphoribosyltransferase" evidence="13">
    <location>
        <begin position="45"/>
        <end position="140"/>
    </location>
</feature>
<organism evidence="14 15">
    <name type="scientific">Alkalibaculum bacchi</name>
    <dbReference type="NCBI Taxonomy" id="645887"/>
    <lineage>
        <taxon>Bacteria</taxon>
        <taxon>Bacillati</taxon>
        <taxon>Bacillota</taxon>
        <taxon>Clostridia</taxon>
        <taxon>Eubacteriales</taxon>
        <taxon>Eubacteriaceae</taxon>
        <taxon>Alkalibaculum</taxon>
    </lineage>
</organism>
<evidence type="ECO:0000256" key="8">
    <source>
        <dbReference type="ARBA" id="ARBA00022490"/>
    </source>
</evidence>
<dbReference type="Pfam" id="PF00156">
    <property type="entry name" value="Pribosyltran"/>
    <property type="match status" value="1"/>
</dbReference>
<dbReference type="FunFam" id="3.40.50.2020:FF:000004">
    <property type="entry name" value="Adenine phosphoribosyltransferase"/>
    <property type="match status" value="1"/>
</dbReference>
<dbReference type="InterPro" id="IPR050120">
    <property type="entry name" value="Adenine_PRTase"/>
</dbReference>
<comment type="subunit">
    <text evidence="6 12">Homodimer.</text>
</comment>
<comment type="similarity">
    <text evidence="5 12">Belongs to the purine/pyrimidine phosphoribosyltransferase family.</text>
</comment>
<name>A0A366IF46_9FIRM</name>
<dbReference type="HAMAP" id="MF_00004">
    <property type="entry name" value="Aden_phosphoribosyltr"/>
    <property type="match status" value="1"/>
</dbReference>
<proteinExistence type="inferred from homology"/>
<comment type="pathway">
    <text evidence="4 12">Purine metabolism; AMP biosynthesis via salvage pathway; AMP from adenine: step 1/1.</text>
</comment>
<evidence type="ECO:0000259" key="13">
    <source>
        <dbReference type="Pfam" id="PF00156"/>
    </source>
</evidence>
<dbReference type="Gene3D" id="3.40.50.2020">
    <property type="match status" value="1"/>
</dbReference>
<dbReference type="UniPathway" id="UPA00588">
    <property type="reaction ID" value="UER00646"/>
</dbReference>
<keyword evidence="10 12" id="KW-0808">Transferase</keyword>
<dbReference type="GO" id="GO:0003999">
    <property type="term" value="F:adenine phosphoribosyltransferase activity"/>
    <property type="evidence" value="ECO:0007669"/>
    <property type="project" value="UniProtKB-UniRule"/>
</dbReference>
<keyword evidence="11 12" id="KW-0660">Purine salvage</keyword>
<evidence type="ECO:0000313" key="14">
    <source>
        <dbReference type="EMBL" id="RBP68342.1"/>
    </source>
</evidence>